<dbReference type="RefSeq" id="WP_108950867.1">
    <property type="nucleotide sequence ID" value="NZ_CP022187.1"/>
</dbReference>
<name>A0A2U8GUL4_9RHOO</name>
<evidence type="ECO:0000313" key="2">
    <source>
        <dbReference type="Proteomes" id="UP000244930"/>
    </source>
</evidence>
<sequence>MSAAQIRTDMLVRVEEAATDILTLVEGLSADDFSRSHLTRAATLACLREITDAASALPAEGRAAMPEVDWAGWLDLGDALANGVSCAEREWQAASEGAAVILQWMRVYRQAA</sequence>
<dbReference type="Proteomes" id="UP000244930">
    <property type="component" value="Chromosome"/>
</dbReference>
<dbReference type="AlphaFoldDB" id="A0A2U8GUL4"/>
<dbReference type="KEGG" id="acom:CEW83_19655"/>
<gene>
    <name evidence="1" type="ORF">CEW83_19655</name>
</gene>
<protein>
    <recommendedName>
        <fullName evidence="3">DUF86 domain-containing protein</fullName>
    </recommendedName>
</protein>
<proteinExistence type="predicted"/>
<reference evidence="1 2" key="1">
    <citation type="submission" date="2017-06" db="EMBL/GenBank/DDBJ databases">
        <title>Azoarcus.</title>
        <authorList>
            <person name="Woo J.-H."/>
            <person name="Kim H.-S."/>
        </authorList>
    </citation>
    <scope>NUCLEOTIDE SEQUENCE [LARGE SCALE GENOMIC DNA]</scope>
    <source>
        <strain evidence="1 2">TSPY31</strain>
    </source>
</reference>
<keyword evidence="2" id="KW-1185">Reference proteome</keyword>
<dbReference type="EMBL" id="CP022187">
    <property type="protein sequence ID" value="AWI77168.1"/>
    <property type="molecule type" value="Genomic_DNA"/>
</dbReference>
<accession>A0A2U8GUL4</accession>
<organism evidence="1 2">
    <name type="scientific">Parazoarcus communis</name>
    <dbReference type="NCBI Taxonomy" id="41977"/>
    <lineage>
        <taxon>Bacteria</taxon>
        <taxon>Pseudomonadati</taxon>
        <taxon>Pseudomonadota</taxon>
        <taxon>Betaproteobacteria</taxon>
        <taxon>Rhodocyclales</taxon>
        <taxon>Zoogloeaceae</taxon>
        <taxon>Parazoarcus</taxon>
    </lineage>
</organism>
<evidence type="ECO:0008006" key="3">
    <source>
        <dbReference type="Google" id="ProtNLM"/>
    </source>
</evidence>
<evidence type="ECO:0000313" key="1">
    <source>
        <dbReference type="EMBL" id="AWI77168.1"/>
    </source>
</evidence>